<dbReference type="InterPro" id="IPR051325">
    <property type="entry name" value="Nudix_hydrolase_domain"/>
</dbReference>
<accession>A0A8J3KP19</accession>
<protein>
    <recommendedName>
        <fullName evidence="4">Nudix hydrolase domain-containing protein</fullName>
    </recommendedName>
</protein>
<dbReference type="SUPFAM" id="SSF55811">
    <property type="entry name" value="Nudix"/>
    <property type="match status" value="1"/>
</dbReference>
<dbReference type="InterPro" id="IPR020084">
    <property type="entry name" value="NUDIX_hydrolase_CS"/>
</dbReference>
<dbReference type="AlphaFoldDB" id="A0A8J3KP19"/>
<dbReference type="PROSITE" id="PS51462">
    <property type="entry name" value="NUDIX"/>
    <property type="match status" value="1"/>
</dbReference>
<dbReference type="PANTHER" id="PTHR21340">
    <property type="entry name" value="DIADENOSINE 5,5-P1,P4-TETRAPHOSPHATE PYROPHOSPHOHYDROLASE MUTT"/>
    <property type="match status" value="1"/>
</dbReference>
<dbReference type="EMBL" id="BONH01000031">
    <property type="protein sequence ID" value="GIG00774.1"/>
    <property type="molecule type" value="Genomic_DNA"/>
</dbReference>
<name>A0A8J3KP19_9ACTN</name>
<evidence type="ECO:0000256" key="3">
    <source>
        <dbReference type="RuleBase" id="RU003476"/>
    </source>
</evidence>
<keyword evidence="2 3" id="KW-0378">Hydrolase</keyword>
<sequence length="179" mass="19861">MNVGPVVYLASMIRGRLDQHVLDAVRSDVAAAVMEFDDARAWLDAAAPEPMEPLGAEAWVFDPEFTRVVLVRHPWRAWVPPGGMVEPGETPREAAARELFEETGLHVELRSQPAAAAVRSFHPEMPVTLSLSYVAIADPSTPLTGENGQPAAWMRLDQDWESCFPDDATRMRDLVATWR</sequence>
<dbReference type="Proteomes" id="UP000659904">
    <property type="component" value="Unassembled WGS sequence"/>
</dbReference>
<evidence type="ECO:0000256" key="2">
    <source>
        <dbReference type="ARBA" id="ARBA00022801"/>
    </source>
</evidence>
<comment type="caution">
    <text evidence="5">The sequence shown here is derived from an EMBL/GenBank/DDBJ whole genome shotgun (WGS) entry which is preliminary data.</text>
</comment>
<dbReference type="GO" id="GO:0004081">
    <property type="term" value="F:bis(5'-nucleosyl)-tetraphosphatase (asymmetrical) activity"/>
    <property type="evidence" value="ECO:0007669"/>
    <property type="project" value="TreeGrafter"/>
</dbReference>
<evidence type="ECO:0000313" key="6">
    <source>
        <dbReference type="Proteomes" id="UP000659904"/>
    </source>
</evidence>
<evidence type="ECO:0000259" key="4">
    <source>
        <dbReference type="PROSITE" id="PS51462"/>
    </source>
</evidence>
<evidence type="ECO:0000313" key="5">
    <source>
        <dbReference type="EMBL" id="GIG00774.1"/>
    </source>
</evidence>
<keyword evidence="6" id="KW-1185">Reference proteome</keyword>
<dbReference type="GO" id="GO:0006167">
    <property type="term" value="P:AMP biosynthetic process"/>
    <property type="evidence" value="ECO:0007669"/>
    <property type="project" value="TreeGrafter"/>
</dbReference>
<dbReference type="PRINTS" id="PR00502">
    <property type="entry name" value="NUDIXFAMILY"/>
</dbReference>
<evidence type="ECO:0000256" key="1">
    <source>
        <dbReference type="ARBA" id="ARBA00005582"/>
    </source>
</evidence>
<dbReference type="PROSITE" id="PS00893">
    <property type="entry name" value="NUDIX_BOX"/>
    <property type="match status" value="1"/>
</dbReference>
<dbReference type="InterPro" id="IPR000086">
    <property type="entry name" value="NUDIX_hydrolase_dom"/>
</dbReference>
<organism evidence="5 6">
    <name type="scientific">Catellatospora citrea</name>
    <dbReference type="NCBI Taxonomy" id="53366"/>
    <lineage>
        <taxon>Bacteria</taxon>
        <taxon>Bacillati</taxon>
        <taxon>Actinomycetota</taxon>
        <taxon>Actinomycetes</taxon>
        <taxon>Micromonosporales</taxon>
        <taxon>Micromonosporaceae</taxon>
        <taxon>Catellatospora</taxon>
    </lineage>
</organism>
<feature type="domain" description="Nudix hydrolase" evidence="4">
    <location>
        <begin position="51"/>
        <end position="179"/>
    </location>
</feature>
<dbReference type="Gene3D" id="3.90.79.10">
    <property type="entry name" value="Nucleoside Triphosphate Pyrophosphohydrolase"/>
    <property type="match status" value="1"/>
</dbReference>
<dbReference type="InterPro" id="IPR015797">
    <property type="entry name" value="NUDIX_hydrolase-like_dom_sf"/>
</dbReference>
<proteinExistence type="inferred from homology"/>
<gene>
    <name evidence="5" type="ORF">Cci01nite_58670</name>
</gene>
<reference evidence="5 6" key="1">
    <citation type="submission" date="2021-01" db="EMBL/GenBank/DDBJ databases">
        <title>Whole genome shotgun sequence of Catellatospora citrea NBRC 14495.</title>
        <authorList>
            <person name="Komaki H."/>
            <person name="Tamura T."/>
        </authorList>
    </citation>
    <scope>NUCLEOTIDE SEQUENCE [LARGE SCALE GENOMIC DNA]</scope>
    <source>
        <strain evidence="5 6">NBRC 14495</strain>
    </source>
</reference>
<dbReference type="Pfam" id="PF00293">
    <property type="entry name" value="NUDIX"/>
    <property type="match status" value="1"/>
</dbReference>
<dbReference type="PANTHER" id="PTHR21340:SF0">
    <property type="entry name" value="BIS(5'-NUCLEOSYL)-TETRAPHOSPHATASE [ASYMMETRICAL]"/>
    <property type="match status" value="1"/>
</dbReference>
<dbReference type="InterPro" id="IPR020476">
    <property type="entry name" value="Nudix_hydrolase"/>
</dbReference>
<dbReference type="GO" id="GO:0006754">
    <property type="term" value="P:ATP biosynthetic process"/>
    <property type="evidence" value="ECO:0007669"/>
    <property type="project" value="TreeGrafter"/>
</dbReference>
<comment type="similarity">
    <text evidence="1 3">Belongs to the Nudix hydrolase family.</text>
</comment>